<dbReference type="Proteomes" id="UP000219901">
    <property type="component" value="Unassembled WGS sequence"/>
</dbReference>
<evidence type="ECO:0000259" key="6">
    <source>
        <dbReference type="PROSITE" id="PS51462"/>
    </source>
</evidence>
<evidence type="ECO:0000256" key="2">
    <source>
        <dbReference type="ARBA" id="ARBA00005582"/>
    </source>
</evidence>
<dbReference type="PROSITE" id="PS00893">
    <property type="entry name" value="NUDIX_BOX"/>
    <property type="match status" value="1"/>
</dbReference>
<dbReference type="InterPro" id="IPR000086">
    <property type="entry name" value="NUDIX_hydrolase_dom"/>
</dbReference>
<accession>A0A2A6ZZF7</accession>
<dbReference type="PANTHER" id="PTHR43758">
    <property type="entry name" value="7,8-DIHYDRO-8-OXOGUANINE TRIPHOSPHATASE"/>
    <property type="match status" value="1"/>
</dbReference>
<dbReference type="EMBL" id="NMTV01000053">
    <property type="protein sequence ID" value="PDX72281.1"/>
    <property type="molecule type" value="Genomic_DNA"/>
</dbReference>
<dbReference type="CDD" id="cd18886">
    <property type="entry name" value="NUDIX_MutT_Nudt1"/>
    <property type="match status" value="1"/>
</dbReference>
<dbReference type="PANTHER" id="PTHR43758:SF2">
    <property type="entry name" value="OXIDIZED PURINE NUCLEOSIDE TRIPHOSPHATE HYDROLASE"/>
    <property type="match status" value="1"/>
</dbReference>
<dbReference type="Pfam" id="PF00293">
    <property type="entry name" value="NUDIX"/>
    <property type="match status" value="1"/>
</dbReference>
<proteinExistence type="inferred from homology"/>
<dbReference type="RefSeq" id="WP_097783337.1">
    <property type="nucleotide sequence ID" value="NZ_NMTV01000053.1"/>
</dbReference>
<evidence type="ECO:0000256" key="4">
    <source>
        <dbReference type="ARBA" id="ARBA00022801"/>
    </source>
</evidence>
<dbReference type="Gene3D" id="3.90.79.10">
    <property type="entry name" value="Nucleoside Triphosphate Pyrophosphohydrolase"/>
    <property type="match status" value="1"/>
</dbReference>
<gene>
    <name evidence="7" type="ORF">CGS55_09380</name>
</gene>
<dbReference type="PROSITE" id="PS51462">
    <property type="entry name" value="NUDIX"/>
    <property type="match status" value="1"/>
</dbReference>
<dbReference type="InterPro" id="IPR015797">
    <property type="entry name" value="NUDIX_hydrolase-like_dom_sf"/>
</dbReference>
<dbReference type="InterPro" id="IPR020084">
    <property type="entry name" value="NUDIX_hydrolase_CS"/>
</dbReference>
<evidence type="ECO:0000313" key="8">
    <source>
        <dbReference type="Proteomes" id="UP000219901"/>
    </source>
</evidence>
<keyword evidence="5" id="KW-0460">Magnesium</keyword>
<comment type="caution">
    <text evidence="7">The sequence shown here is derived from an EMBL/GenBank/DDBJ whole genome shotgun (WGS) entry which is preliminary data.</text>
</comment>
<dbReference type="GO" id="GO:0046872">
    <property type="term" value="F:metal ion binding"/>
    <property type="evidence" value="ECO:0007669"/>
    <property type="project" value="UniProtKB-KW"/>
</dbReference>
<keyword evidence="4 7" id="KW-0378">Hydrolase</keyword>
<dbReference type="GO" id="GO:0006281">
    <property type="term" value="P:DNA repair"/>
    <property type="evidence" value="ECO:0007669"/>
    <property type="project" value="InterPro"/>
</dbReference>
<keyword evidence="3" id="KW-0479">Metal-binding</keyword>
<comment type="similarity">
    <text evidence="2">Belongs to the Nudix hydrolase family.</text>
</comment>
<dbReference type="GO" id="GO:0008413">
    <property type="term" value="F:8-oxo-7,8-dihydroguanosine triphosphate pyrophosphatase activity"/>
    <property type="evidence" value="ECO:0007669"/>
    <property type="project" value="InterPro"/>
</dbReference>
<comment type="cofactor">
    <cofactor evidence="1">
        <name>Mg(2+)</name>
        <dbReference type="ChEBI" id="CHEBI:18420"/>
    </cofactor>
</comment>
<dbReference type="AlphaFoldDB" id="A0A2A6ZZF7"/>
<reference evidence="7 8" key="1">
    <citation type="journal article" date="2017" name="Front. Microbiol.">
        <title>New Insights into the Diversity of the Genus Faecalibacterium.</title>
        <authorList>
            <person name="Benevides L."/>
            <person name="Burman S."/>
            <person name="Martin R."/>
            <person name="Robert V."/>
            <person name="Thomas M."/>
            <person name="Miquel S."/>
            <person name="Chain F."/>
            <person name="Sokol H."/>
            <person name="Bermudez-Humaran L.G."/>
            <person name="Morrison M."/>
            <person name="Langella P."/>
            <person name="Azevedo V.A."/>
            <person name="Chatel J.M."/>
            <person name="Soares S."/>
        </authorList>
    </citation>
    <scope>NUCLEOTIDE SEQUENCE [LARGE SCALE GENOMIC DNA]</scope>
    <source>
        <strain evidence="7 8">CNCM I 4546</strain>
    </source>
</reference>
<evidence type="ECO:0000256" key="5">
    <source>
        <dbReference type="ARBA" id="ARBA00022842"/>
    </source>
</evidence>
<dbReference type="InterPro" id="IPR003562">
    <property type="entry name" value="Mutator_MutX_prot"/>
</dbReference>
<sequence length="187" mass="22220">MNLGAFMDPEFPIFSTTLCYLEREDAYLMLHRIKKQDDYNHDKWVGVGGKFERFESPEDCLVREVREETGLTLTRYRARGLLTFVWGNMTEFIHLYTADRWEGEMIRGDACAEGELQWVKKSEVQKLPIWEGDKLFFRLLEEEHPYFSLKLVYDGDTLKQAVLDGKRIVKKSAKYMDLWWDATLWTK</sequence>
<dbReference type="SUPFAM" id="SSF55811">
    <property type="entry name" value="Nudix"/>
    <property type="match status" value="1"/>
</dbReference>
<name>A0A2A6ZZF7_9FIRM</name>
<dbReference type="PRINTS" id="PR01402">
    <property type="entry name" value="MUTATORMUTX"/>
</dbReference>
<organism evidence="7 8">
    <name type="scientific">Faecalibacterium prausnitzii</name>
    <dbReference type="NCBI Taxonomy" id="853"/>
    <lineage>
        <taxon>Bacteria</taxon>
        <taxon>Bacillati</taxon>
        <taxon>Bacillota</taxon>
        <taxon>Clostridia</taxon>
        <taxon>Eubacteriales</taxon>
        <taxon>Oscillospiraceae</taxon>
        <taxon>Faecalibacterium</taxon>
    </lineage>
</organism>
<feature type="domain" description="Nudix hydrolase" evidence="6">
    <location>
        <begin position="12"/>
        <end position="142"/>
    </location>
</feature>
<dbReference type="GO" id="GO:0005737">
    <property type="term" value="C:cytoplasm"/>
    <property type="evidence" value="ECO:0007669"/>
    <property type="project" value="TreeGrafter"/>
</dbReference>
<protein>
    <submittedName>
        <fullName evidence="7">NUDIX hydrolase</fullName>
    </submittedName>
</protein>
<evidence type="ECO:0000256" key="3">
    <source>
        <dbReference type="ARBA" id="ARBA00022723"/>
    </source>
</evidence>
<evidence type="ECO:0000313" key="7">
    <source>
        <dbReference type="EMBL" id="PDX72281.1"/>
    </source>
</evidence>
<evidence type="ECO:0000256" key="1">
    <source>
        <dbReference type="ARBA" id="ARBA00001946"/>
    </source>
</evidence>